<protein>
    <submittedName>
        <fullName evidence="2">Uncharacterized protein</fullName>
    </submittedName>
</protein>
<sequence>MEQQPSELPLNERMNRGVNSLLLIASVFAFPSIVFLHRDLGSRYAGLQALLALVLIFVWPIVDPTGDPRPMLLFLAAFLIMCFVSRIGCFRNYRKGIRIHRYYHGTPRLMRYFPSLSELTVKRVVEPVVVSFVGLLLLPVSAMLGAFLVASAVGLAITISASELAAQERAEAMYDQLIEQSGISERFNRLRGK</sequence>
<feature type="transmembrane region" description="Helical" evidence="1">
    <location>
        <begin position="44"/>
        <end position="62"/>
    </location>
</feature>
<keyword evidence="3" id="KW-1185">Reference proteome</keyword>
<keyword evidence="1" id="KW-0472">Membrane</keyword>
<dbReference type="EMBL" id="CP063458">
    <property type="protein sequence ID" value="QOV92080.1"/>
    <property type="molecule type" value="Genomic_DNA"/>
</dbReference>
<feature type="transmembrane region" description="Helical" evidence="1">
    <location>
        <begin position="128"/>
        <end position="157"/>
    </location>
</feature>
<organism evidence="2 3">
    <name type="scientific">Humisphaera borealis</name>
    <dbReference type="NCBI Taxonomy" id="2807512"/>
    <lineage>
        <taxon>Bacteria</taxon>
        <taxon>Pseudomonadati</taxon>
        <taxon>Planctomycetota</taxon>
        <taxon>Phycisphaerae</taxon>
        <taxon>Tepidisphaerales</taxon>
        <taxon>Tepidisphaeraceae</taxon>
        <taxon>Humisphaera</taxon>
    </lineage>
</organism>
<reference evidence="2 3" key="1">
    <citation type="submission" date="2020-10" db="EMBL/GenBank/DDBJ databases">
        <title>Wide distribution of Phycisphaera-like planctomycetes from WD2101 soil group in peatlands and genome analysis of the first cultivated representative.</title>
        <authorList>
            <person name="Dedysh S.N."/>
            <person name="Beletsky A.V."/>
            <person name="Ivanova A."/>
            <person name="Kulichevskaya I.S."/>
            <person name="Suzina N.E."/>
            <person name="Philippov D.A."/>
            <person name="Rakitin A.L."/>
            <person name="Mardanov A.V."/>
            <person name="Ravin N.V."/>
        </authorList>
    </citation>
    <scope>NUCLEOTIDE SEQUENCE [LARGE SCALE GENOMIC DNA]</scope>
    <source>
        <strain evidence="2 3">M1803</strain>
    </source>
</reference>
<gene>
    <name evidence="2" type="ORF">IPV69_12295</name>
</gene>
<feature type="transmembrane region" description="Helical" evidence="1">
    <location>
        <begin position="20"/>
        <end position="37"/>
    </location>
</feature>
<dbReference type="RefSeq" id="WP_206295410.1">
    <property type="nucleotide sequence ID" value="NZ_CP063458.1"/>
</dbReference>
<keyword evidence="1" id="KW-1133">Transmembrane helix</keyword>
<evidence type="ECO:0000256" key="1">
    <source>
        <dbReference type="SAM" id="Phobius"/>
    </source>
</evidence>
<proteinExistence type="predicted"/>
<dbReference type="Proteomes" id="UP000593765">
    <property type="component" value="Chromosome"/>
</dbReference>
<feature type="transmembrane region" description="Helical" evidence="1">
    <location>
        <begin position="74"/>
        <end position="93"/>
    </location>
</feature>
<evidence type="ECO:0000313" key="3">
    <source>
        <dbReference type="Proteomes" id="UP000593765"/>
    </source>
</evidence>
<evidence type="ECO:0000313" key="2">
    <source>
        <dbReference type="EMBL" id="QOV92080.1"/>
    </source>
</evidence>
<name>A0A7M2X5J8_9BACT</name>
<dbReference type="KEGG" id="hbs:IPV69_12295"/>
<accession>A0A7M2X5J8</accession>
<keyword evidence="1" id="KW-0812">Transmembrane</keyword>
<dbReference type="AlphaFoldDB" id="A0A7M2X5J8"/>